<dbReference type="PANTHER" id="PTHR19328">
    <property type="entry name" value="HEDGEHOG-INTERACTING PROTEIN"/>
    <property type="match status" value="1"/>
</dbReference>
<dbReference type="InterPro" id="IPR011042">
    <property type="entry name" value="6-blade_b-propeller_TolB-like"/>
</dbReference>
<dbReference type="OrthoDB" id="9770043at2"/>
<feature type="domain" description="Pyrroloquinoline quinone-dependent pyranose dehydrogenase beta-propeller" evidence="2">
    <location>
        <begin position="38"/>
        <end position="396"/>
    </location>
</feature>
<gene>
    <name evidence="3" type="ORF">MHY01S_26550</name>
</gene>
<dbReference type="InterPro" id="IPR054539">
    <property type="entry name" value="Beta-prop_PDH"/>
</dbReference>
<dbReference type="SUPFAM" id="SSF50952">
    <property type="entry name" value="Soluble quinoprotein glucose dehydrogenase"/>
    <property type="match status" value="1"/>
</dbReference>
<dbReference type="Proteomes" id="UP000321197">
    <property type="component" value="Unassembled WGS sequence"/>
</dbReference>
<evidence type="ECO:0000313" key="4">
    <source>
        <dbReference type="Proteomes" id="UP000321197"/>
    </source>
</evidence>
<organism evidence="3 4">
    <name type="scientific">Meiothermus hypogaeus NBRC 106114</name>
    <dbReference type="NCBI Taxonomy" id="1227553"/>
    <lineage>
        <taxon>Bacteria</taxon>
        <taxon>Thermotogati</taxon>
        <taxon>Deinococcota</taxon>
        <taxon>Deinococci</taxon>
        <taxon>Thermales</taxon>
        <taxon>Thermaceae</taxon>
        <taxon>Meiothermus</taxon>
    </lineage>
</organism>
<comment type="caution">
    <text evidence="3">The sequence shown here is derived from an EMBL/GenBank/DDBJ whole genome shotgun (WGS) entry which is preliminary data.</text>
</comment>
<dbReference type="Pfam" id="PF22807">
    <property type="entry name" value="TrAA12"/>
    <property type="match status" value="1"/>
</dbReference>
<evidence type="ECO:0000256" key="1">
    <source>
        <dbReference type="SAM" id="SignalP"/>
    </source>
</evidence>
<evidence type="ECO:0000259" key="2">
    <source>
        <dbReference type="Pfam" id="PF22807"/>
    </source>
</evidence>
<protein>
    <recommendedName>
        <fullName evidence="2">Pyrroloquinoline quinone-dependent pyranose dehydrogenase beta-propeller domain-containing protein</fullName>
    </recommendedName>
</protein>
<dbReference type="Gene3D" id="2.120.10.30">
    <property type="entry name" value="TolB, C-terminal domain"/>
    <property type="match status" value="1"/>
</dbReference>
<proteinExistence type="predicted"/>
<feature type="chain" id="PRO_5022238924" description="Pyrroloquinoline quinone-dependent pyranose dehydrogenase beta-propeller domain-containing protein" evidence="1">
    <location>
        <begin position="23"/>
        <end position="401"/>
    </location>
</feature>
<feature type="signal peptide" evidence="1">
    <location>
        <begin position="1"/>
        <end position="22"/>
    </location>
</feature>
<dbReference type="InterPro" id="IPR011041">
    <property type="entry name" value="Quinoprot_gluc/sorb_DH_b-prop"/>
</dbReference>
<reference evidence="3 4" key="1">
    <citation type="submission" date="2019-07" db="EMBL/GenBank/DDBJ databases">
        <title>Whole genome shotgun sequence of Meiothermus hypogaeus NBRC 106114.</title>
        <authorList>
            <person name="Hosoyama A."/>
            <person name="Uohara A."/>
            <person name="Ohji S."/>
            <person name="Ichikawa N."/>
        </authorList>
    </citation>
    <scope>NUCLEOTIDE SEQUENCE [LARGE SCALE GENOMIC DNA]</scope>
    <source>
        <strain evidence="3 4">NBRC 106114</strain>
    </source>
</reference>
<dbReference type="PROSITE" id="PS51257">
    <property type="entry name" value="PROKAR_LIPOPROTEIN"/>
    <property type="match status" value="1"/>
</dbReference>
<dbReference type="AlphaFoldDB" id="A0A511R4G0"/>
<sequence length="401" mass="44366">MTPLHRLGLAIVLAAACGVFFAAKPEPVTDEAARRIRLSPGFAIQIFAEGFEGAPRMMTVGPDGHLYLTLMYGGQVVRLPDRNRDGRADGVEVLAEHLELPHGLEWHQGWLYVALSNAVIRMQQKGATWQRETVVADIPGPSGHFTRTLHFGPDGKLYVSVGSETNFGPERDPRRAAILRYNPDGSVPQDNPFARDPDPRRRVVWAEGLKNSVDFTWTGRGALWATHNGTDHLGDNLPPEEVIVAVQPGGFHGWPYCYTPGLGLNLKAERSEVPDPRTDGFDCRKAVPALFTAPAHSAPLGMAWGGSQFPLEYRQSLYIAYHGSLGVQNPEQYRDCKIERFIIQNDLPVRSEVFATGWREPGQMCRDAWGRPVGLVVGSDGAMYVSDAKGGRVYRIWYRGK</sequence>
<dbReference type="RefSeq" id="WP_119340659.1">
    <property type="nucleotide sequence ID" value="NZ_BJXL01000105.1"/>
</dbReference>
<dbReference type="PANTHER" id="PTHR19328:SF53">
    <property type="entry name" value="MEMBRANE PROTEIN"/>
    <property type="match status" value="1"/>
</dbReference>
<keyword evidence="1" id="KW-0732">Signal</keyword>
<evidence type="ECO:0000313" key="3">
    <source>
        <dbReference type="EMBL" id="GEM84489.1"/>
    </source>
</evidence>
<accession>A0A511R4G0</accession>
<name>A0A511R4G0_9DEIN</name>
<dbReference type="EMBL" id="BJXL01000105">
    <property type="protein sequence ID" value="GEM84489.1"/>
    <property type="molecule type" value="Genomic_DNA"/>
</dbReference>